<dbReference type="Pfam" id="PF25882">
    <property type="entry name" value="Plasmid_parti_C"/>
    <property type="match status" value="1"/>
</dbReference>
<dbReference type="Proteomes" id="UP000000611">
    <property type="component" value="Plasmid pl23b"/>
</dbReference>
<geneLocation type="plasmid" evidence="3 4">
    <name>pl23b</name>
</geneLocation>
<dbReference type="KEGG" id="bdu:BDU_14005"/>
<accession>B5RNM5</accession>
<evidence type="ECO:0000313" key="4">
    <source>
        <dbReference type="Proteomes" id="UP000000611"/>
    </source>
</evidence>
<dbReference type="InterPro" id="IPR002596">
    <property type="entry name" value="Plasmid_parti"/>
</dbReference>
<gene>
    <name evidence="3" type="primary">pf49</name>
    <name evidence="3" type="ordered locus">BDU_14005</name>
</gene>
<organism evidence="3 4">
    <name type="scientific">Borrelia duttonii (strain Ly)</name>
    <dbReference type="NCBI Taxonomy" id="412419"/>
    <lineage>
        <taxon>Bacteria</taxon>
        <taxon>Pseudomonadati</taxon>
        <taxon>Spirochaetota</taxon>
        <taxon>Spirochaetia</taxon>
        <taxon>Spirochaetales</taxon>
        <taxon>Borreliaceae</taxon>
        <taxon>Borrelia</taxon>
    </lineage>
</organism>
<sequence>MNIKITKRVIEDENHPLNDIANENKILEYYNYLKERLVFNFQKEILNKIESMKILKEIKDNEYYKLDGYKNFEEFTRHYRIAKTQAYEYLKIANAIQEGLVEEKDIIENGIHDIILSLRNKAGFNTKKSKQNVIKPLKFQLKRQESYDFYKKNPKFTSFILDEIFFNRKNLLGKLQTKFKNLKNSN</sequence>
<dbReference type="NCBIfam" id="NF033725">
    <property type="entry name" value="borfam_49"/>
    <property type="match status" value="1"/>
</dbReference>
<name>B5RNM5_BORDL</name>
<dbReference type="Pfam" id="PF01672">
    <property type="entry name" value="Plasmid_parti_N"/>
    <property type="match status" value="1"/>
</dbReference>
<dbReference type="RefSeq" id="WP_012539710.1">
    <property type="nucleotide sequence ID" value="NC_011259.1"/>
</dbReference>
<dbReference type="HOGENOM" id="CLU_111029_0_0_12"/>
<dbReference type="InterPro" id="IPR058551">
    <property type="entry name" value="Plasmid_parti_C"/>
</dbReference>
<protein>
    <submittedName>
        <fullName evidence="3">PF49 plasmid partition protein</fullName>
    </submittedName>
</protein>
<dbReference type="OrthoDB" id="350943at2"/>
<reference evidence="3 4" key="1">
    <citation type="journal article" date="2008" name="PLoS Genet.">
        <title>The genome of Borrelia recurrentis, the agent of deadly louse-borne relapsing fever, is a degraded subset of tick-borne Borrelia duttonii.</title>
        <authorList>
            <person name="Lescot M."/>
            <person name="Audic S."/>
            <person name="Robert C."/>
            <person name="Nguyen T.T."/>
            <person name="Blanc G."/>
            <person name="Cutler S.J."/>
            <person name="Wincker P."/>
            <person name="Couloux A."/>
            <person name="Claverie J.-M."/>
            <person name="Raoult D."/>
            <person name="Drancourt M."/>
        </authorList>
    </citation>
    <scope>NUCLEOTIDE SEQUENCE [LARGE SCALE GENOMIC DNA]</scope>
    <source>
        <strain evidence="3 4">Ly</strain>
    </source>
</reference>
<dbReference type="EMBL" id="CP000981">
    <property type="protein sequence ID" value="ACH93961.1"/>
    <property type="molecule type" value="Genomic_DNA"/>
</dbReference>
<dbReference type="AlphaFoldDB" id="B5RNM5"/>
<keyword evidence="3" id="KW-0614">Plasmid</keyword>
<dbReference type="InterPro" id="IPR058550">
    <property type="entry name" value="Plasmid_parti_N"/>
</dbReference>
<proteinExistence type="predicted"/>
<evidence type="ECO:0000313" key="3">
    <source>
        <dbReference type="EMBL" id="ACH93961.1"/>
    </source>
</evidence>
<feature type="domain" description="Plasmid partition protein putative C-terminal" evidence="2">
    <location>
        <begin position="130"/>
        <end position="181"/>
    </location>
</feature>
<keyword evidence="4" id="KW-1185">Reference proteome</keyword>
<evidence type="ECO:0000259" key="2">
    <source>
        <dbReference type="Pfam" id="PF25882"/>
    </source>
</evidence>
<evidence type="ECO:0000259" key="1">
    <source>
        <dbReference type="Pfam" id="PF01672"/>
    </source>
</evidence>
<feature type="domain" description="Plasmid partition protein putative N-terminal" evidence="1">
    <location>
        <begin position="19"/>
        <end position="122"/>
    </location>
</feature>